<dbReference type="InterPro" id="IPR005135">
    <property type="entry name" value="Endo/exonuclease/phosphatase"/>
</dbReference>
<dbReference type="GO" id="GO:0003824">
    <property type="term" value="F:catalytic activity"/>
    <property type="evidence" value="ECO:0007669"/>
    <property type="project" value="InterPro"/>
</dbReference>
<dbReference type="EMBL" id="NKUJ01000107">
    <property type="protein sequence ID" value="RMJ13484.1"/>
    <property type="molecule type" value="Genomic_DNA"/>
</dbReference>
<comment type="caution">
    <text evidence="2">The sequence shown here is derived from an EMBL/GenBank/DDBJ whole genome shotgun (WGS) entry which is preliminary data.</text>
</comment>
<gene>
    <name evidence="2" type="ORF">CDV36_006867</name>
</gene>
<dbReference type="AlphaFoldDB" id="A0A3M2S7D5"/>
<dbReference type="STRING" id="2010991.A0A3M2S7D5"/>
<dbReference type="Proteomes" id="UP000277212">
    <property type="component" value="Unassembled WGS sequence"/>
</dbReference>
<name>A0A3M2S7D5_9HYPO</name>
<keyword evidence="3" id="KW-1185">Reference proteome</keyword>
<protein>
    <recommendedName>
        <fullName evidence="1">Endonuclease/exonuclease/phosphatase domain-containing protein</fullName>
    </recommendedName>
</protein>
<feature type="domain" description="Endonuclease/exonuclease/phosphatase" evidence="1">
    <location>
        <begin position="29"/>
        <end position="130"/>
    </location>
</feature>
<dbReference type="SUPFAM" id="SSF56219">
    <property type="entry name" value="DNase I-like"/>
    <property type="match status" value="1"/>
</dbReference>
<reference evidence="2 3" key="1">
    <citation type="submission" date="2017-06" db="EMBL/GenBank/DDBJ databases">
        <title>Comparative genomic analysis of Ambrosia Fusariam Clade fungi.</title>
        <authorList>
            <person name="Stajich J.E."/>
            <person name="Carrillo J."/>
            <person name="Kijimoto T."/>
            <person name="Eskalen A."/>
            <person name="O'Donnell K."/>
            <person name="Kasson M."/>
        </authorList>
    </citation>
    <scope>NUCLEOTIDE SEQUENCE [LARGE SCALE GENOMIC DNA]</scope>
    <source>
        <strain evidence="2">UCR3666</strain>
    </source>
</reference>
<dbReference type="Pfam" id="PF14529">
    <property type="entry name" value="Exo_endo_phos_2"/>
    <property type="match status" value="1"/>
</dbReference>
<dbReference type="OrthoDB" id="5098351at2759"/>
<organism evidence="2 3">
    <name type="scientific">Fusarium kuroshium</name>
    <dbReference type="NCBI Taxonomy" id="2010991"/>
    <lineage>
        <taxon>Eukaryota</taxon>
        <taxon>Fungi</taxon>
        <taxon>Dikarya</taxon>
        <taxon>Ascomycota</taxon>
        <taxon>Pezizomycotina</taxon>
        <taxon>Sordariomycetes</taxon>
        <taxon>Hypocreomycetidae</taxon>
        <taxon>Hypocreales</taxon>
        <taxon>Nectriaceae</taxon>
        <taxon>Fusarium</taxon>
        <taxon>Fusarium solani species complex</taxon>
    </lineage>
</organism>
<evidence type="ECO:0000313" key="3">
    <source>
        <dbReference type="Proteomes" id="UP000277212"/>
    </source>
</evidence>
<dbReference type="Gene3D" id="3.60.10.10">
    <property type="entry name" value="Endonuclease/exonuclease/phosphatase"/>
    <property type="match status" value="1"/>
</dbReference>
<evidence type="ECO:0000313" key="2">
    <source>
        <dbReference type="EMBL" id="RMJ13484.1"/>
    </source>
</evidence>
<dbReference type="InterPro" id="IPR036691">
    <property type="entry name" value="Endo/exonu/phosph_ase_sf"/>
</dbReference>
<accession>A0A3M2S7D5</accession>
<evidence type="ECO:0000259" key="1">
    <source>
        <dbReference type="Pfam" id="PF14529"/>
    </source>
</evidence>
<proteinExistence type="predicted"/>
<sequence>MSIKTTTALLDMQNVYSNRPCVLDVSALVTRVAASQHSLRVGAFNLHHQLWNGDRTFGDVAKANDLAEGLQGARMECLTVPGTITFSRSVSTEQQSSIIDMTFISNHIADRSIDWGLVDMKEFTSDHRVIQTTLDMEPGRHNPLPSL</sequence>